<feature type="transmembrane region" description="Helical" evidence="1">
    <location>
        <begin position="66"/>
        <end position="83"/>
    </location>
</feature>
<dbReference type="PANTHER" id="PTHR39164:SF1">
    <property type="entry name" value="PROTEIN CCDC"/>
    <property type="match status" value="1"/>
</dbReference>
<accession>A0A521BU34</accession>
<feature type="transmembrane region" description="Helical" evidence="1">
    <location>
        <begin position="133"/>
        <end position="151"/>
    </location>
</feature>
<keyword evidence="3" id="KW-1185">Reference proteome</keyword>
<name>A0A521BU34_9BACL</name>
<dbReference type="PIRSF" id="PIRSF021441">
    <property type="entry name" value="DUF1453"/>
    <property type="match status" value="1"/>
</dbReference>
<evidence type="ECO:0000313" key="2">
    <source>
        <dbReference type="EMBL" id="SMO50663.1"/>
    </source>
</evidence>
<dbReference type="PANTHER" id="PTHR39164">
    <property type="entry name" value="PROTEIN CCDC"/>
    <property type="match status" value="1"/>
</dbReference>
<gene>
    <name evidence="2" type="ORF">SAMN06264849_102423</name>
</gene>
<dbReference type="AlphaFoldDB" id="A0A521BU34"/>
<keyword evidence="1" id="KW-0472">Membrane</keyword>
<dbReference type="EMBL" id="FXTI01000002">
    <property type="protein sequence ID" value="SMO50663.1"/>
    <property type="molecule type" value="Genomic_DNA"/>
</dbReference>
<proteinExistence type="predicted"/>
<dbReference type="Proteomes" id="UP000315636">
    <property type="component" value="Unassembled WGS sequence"/>
</dbReference>
<dbReference type="OrthoDB" id="120091at2"/>
<dbReference type="InterPro" id="IPR031306">
    <property type="entry name" value="CcdC"/>
</dbReference>
<evidence type="ECO:0000256" key="1">
    <source>
        <dbReference type="SAM" id="Phobius"/>
    </source>
</evidence>
<feature type="transmembrane region" description="Helical" evidence="1">
    <location>
        <begin position="103"/>
        <end position="121"/>
    </location>
</feature>
<feature type="transmembrane region" description="Helical" evidence="1">
    <location>
        <begin position="12"/>
        <end position="29"/>
    </location>
</feature>
<reference evidence="2 3" key="1">
    <citation type="submission" date="2017-05" db="EMBL/GenBank/DDBJ databases">
        <authorList>
            <person name="Varghese N."/>
            <person name="Submissions S."/>
        </authorList>
    </citation>
    <scope>NUCLEOTIDE SEQUENCE [LARGE SCALE GENOMIC DNA]</scope>
    <source>
        <strain evidence="2 3">DSM 45474</strain>
    </source>
</reference>
<sequence length="165" mass="19261">MGNTLPFNLHWMATIGTFFMAMIVIFIRLRSVRKPTNTKKIIMPPIGMSTGFFMFIFPVFRIPLSWGITAFITGTLLFSWPLIKTSQFEVIDGKIYLKRSKAFIWILLLLLFIRMFAHEYVEQLISLEQTASLFFVLAFGMLLPWRTAMYIRYKQLKKQGTVATE</sequence>
<keyword evidence="1" id="KW-0812">Transmembrane</keyword>
<evidence type="ECO:0000313" key="3">
    <source>
        <dbReference type="Proteomes" id="UP000315636"/>
    </source>
</evidence>
<keyword evidence="1" id="KW-1133">Transmembrane helix</keyword>
<organism evidence="2 3">
    <name type="scientific">Melghirimyces algeriensis</name>
    <dbReference type="NCBI Taxonomy" id="910412"/>
    <lineage>
        <taxon>Bacteria</taxon>
        <taxon>Bacillati</taxon>
        <taxon>Bacillota</taxon>
        <taxon>Bacilli</taxon>
        <taxon>Bacillales</taxon>
        <taxon>Thermoactinomycetaceae</taxon>
        <taxon>Melghirimyces</taxon>
    </lineage>
</organism>
<dbReference type="InterPro" id="IPR058247">
    <property type="entry name" value="DUF1453"/>
</dbReference>
<protein>
    <submittedName>
        <fullName evidence="2">Membrane protein CcdC involved in cytochrome C biogenesis</fullName>
    </submittedName>
</protein>
<feature type="transmembrane region" description="Helical" evidence="1">
    <location>
        <begin position="41"/>
        <end position="60"/>
    </location>
</feature>
<dbReference type="Pfam" id="PF07301">
    <property type="entry name" value="DUF1453"/>
    <property type="match status" value="1"/>
</dbReference>